<keyword evidence="2" id="KW-0808">Transferase</keyword>
<dbReference type="SUPFAM" id="SSF55729">
    <property type="entry name" value="Acyl-CoA N-acyltransferases (Nat)"/>
    <property type="match status" value="1"/>
</dbReference>
<gene>
    <name evidence="2" type="ORF">ACD661_03500</name>
</gene>
<dbReference type="Proteomes" id="UP001615550">
    <property type="component" value="Unassembled WGS sequence"/>
</dbReference>
<dbReference type="PROSITE" id="PS51186">
    <property type="entry name" value="GNAT"/>
    <property type="match status" value="1"/>
</dbReference>
<keyword evidence="2" id="KW-0012">Acyltransferase</keyword>
<organism evidence="2 3">
    <name type="scientific">Legionella lytica</name>
    <dbReference type="NCBI Taxonomy" id="96232"/>
    <lineage>
        <taxon>Bacteria</taxon>
        <taxon>Pseudomonadati</taxon>
        <taxon>Pseudomonadota</taxon>
        <taxon>Gammaproteobacteria</taxon>
        <taxon>Legionellales</taxon>
        <taxon>Legionellaceae</taxon>
        <taxon>Legionella</taxon>
    </lineage>
</organism>
<dbReference type="InterPro" id="IPR016181">
    <property type="entry name" value="Acyl_CoA_acyltransferase"/>
</dbReference>
<evidence type="ECO:0000313" key="2">
    <source>
        <dbReference type="EMBL" id="MFJ1267621.1"/>
    </source>
</evidence>
<evidence type="ECO:0000313" key="3">
    <source>
        <dbReference type="Proteomes" id="UP001615550"/>
    </source>
</evidence>
<dbReference type="GO" id="GO:0016746">
    <property type="term" value="F:acyltransferase activity"/>
    <property type="evidence" value="ECO:0007669"/>
    <property type="project" value="UniProtKB-KW"/>
</dbReference>
<dbReference type="InterPro" id="IPR000182">
    <property type="entry name" value="GNAT_dom"/>
</dbReference>
<dbReference type="EMBL" id="JBGORX010000001">
    <property type="protein sequence ID" value="MFJ1267621.1"/>
    <property type="molecule type" value="Genomic_DNA"/>
</dbReference>
<protein>
    <submittedName>
        <fullName evidence="2">GNAT family N-acetyltransferase</fullName>
        <ecNumber evidence="2">2.3.1.-</ecNumber>
    </submittedName>
</protein>
<dbReference type="EC" id="2.3.1.-" evidence="2"/>
<reference evidence="2 3" key="1">
    <citation type="submission" date="2024-08" db="EMBL/GenBank/DDBJ databases">
        <title>Draft Genome Sequence of Legionella lytica strain DSB2004, Isolated From a Fire Sprinkler System.</title>
        <authorList>
            <person name="Everhart A.D."/>
            <person name="Kidane D.T."/>
            <person name="Farone A.L."/>
            <person name="Farone M.B."/>
        </authorList>
    </citation>
    <scope>NUCLEOTIDE SEQUENCE [LARGE SCALE GENOMIC DNA]</scope>
    <source>
        <strain evidence="2 3">DSB2004</strain>
    </source>
</reference>
<name>A0ABW8D4I5_9GAMM</name>
<evidence type="ECO:0000259" key="1">
    <source>
        <dbReference type="PROSITE" id="PS51186"/>
    </source>
</evidence>
<proteinExistence type="predicted"/>
<dbReference type="CDD" id="cd04301">
    <property type="entry name" value="NAT_SF"/>
    <property type="match status" value="1"/>
</dbReference>
<comment type="caution">
    <text evidence="2">The sequence shown here is derived from an EMBL/GenBank/DDBJ whole genome shotgun (WGS) entry which is preliminary data.</text>
</comment>
<dbReference type="RefSeq" id="WP_400186336.1">
    <property type="nucleotide sequence ID" value="NZ_JBGORX010000001.1"/>
</dbReference>
<dbReference type="Gene3D" id="3.40.630.30">
    <property type="match status" value="1"/>
</dbReference>
<feature type="domain" description="N-acetyltransferase" evidence="1">
    <location>
        <begin position="24"/>
        <end position="158"/>
    </location>
</feature>
<sequence>MQINWDISMMGKFFDDSPLYGPKPTIRYLTEELRGDAWDVVKQSGVRIKEAELAQYALSLGGEHSFRFGVIALSRKEIIGFALFSDYEEEVFLNHLYVCPGKRFQGVGSLLMKRVQQYAGNREISFIDTSNNFMPWMSVLPVDERANLINALGSFYSR</sequence>
<accession>A0ABW8D4I5</accession>
<keyword evidence="3" id="KW-1185">Reference proteome</keyword>
<dbReference type="Pfam" id="PF00583">
    <property type="entry name" value="Acetyltransf_1"/>
    <property type="match status" value="1"/>
</dbReference>